<dbReference type="Gene3D" id="1.25.10.10">
    <property type="entry name" value="Leucine-rich Repeat Variant"/>
    <property type="match status" value="1"/>
</dbReference>
<dbReference type="GO" id="GO:0006606">
    <property type="term" value="P:protein import into nucleus"/>
    <property type="evidence" value="ECO:0007669"/>
    <property type="project" value="TreeGrafter"/>
</dbReference>
<dbReference type="InterPro" id="IPR016024">
    <property type="entry name" value="ARM-type_fold"/>
</dbReference>
<dbReference type="SUPFAM" id="SSF48371">
    <property type="entry name" value="ARM repeat"/>
    <property type="match status" value="1"/>
</dbReference>
<dbReference type="OrthoDB" id="361693at2759"/>
<evidence type="ECO:0000256" key="1">
    <source>
        <dbReference type="ARBA" id="ARBA00004123"/>
    </source>
</evidence>
<proteinExistence type="inferred from homology"/>
<comment type="subcellular location">
    <subcellularLocation>
        <location evidence="1">Nucleus</location>
    </subcellularLocation>
</comment>
<comment type="similarity">
    <text evidence="2">Belongs to the importin beta family.</text>
</comment>
<sequence length="1040" mass="117415">MDLGANRSRPMGGQIQIVNPTEVYEVILGACSADLTILQASSKRLKFLVEMFGTFDALQEIASRQDLPLAVRQQAIIQFKNSVLNHWRSRKLLNDEHRARIRQRCLSFLEEPDQTIAEFNEIVVSKISRTDYPTQWPNLIIDLVQVIDKSLQNRYISLQEDPLDTLRLRRCLQLLNGILKEFGGIKLPTGMKTMAEMVTKLKMLLYNYYSKMSATFSAASLTLQNIGTQTAHENIALSHLVYKCLMKIGVWLWGKLEKLSPQEVEENMPWLEELVQNSATQVRSLWVLRKSVLLPLVANKSSMDDATRQTILVLTKHLRVFGKLFRRLQQLSIDRFTNLAISTELVLFYWGEIVDSTNYSESVISDSDDAAFPVRFLVQGLVLFKDNLSQWTPVKRSGMPNKNVLSEIFVRDAVKVLVTRFMPLKPTDLESWLTDPEDWVNLEDKESDHWEYEIRPCAERVLTQLCNQFPDFVVPLLRDSYNGVSGRLPTNLDEILLKEALYCALGRCARRAKSEVNFLEAISTTFTPEVRESSANFAIIKRRVAWLLGKLVAEECVMPNNTQIWDILAHLLIQGTDTAVRLTASAALRETVDSLGFDAKLFAPYLSSTIPPLIQLMGEADTLESKRKVNLTLNTVIERAGGLILPFVAAITAPIPTIWESAQQDLLLKGTLLDTVTKVVESVKENSLSLTGLVVPLVRESLTPPNISHLDVDGLSLWLAALRNTPNISPPDSSPSLRELFPYAIELLSINLDLLGSVIDILESYYLLDAVYILQTHGPALFAAYLASFNQKAPMTNVRQTIQSLSLLVQLAPSELWGNPFQTSGLFLYCLKTLLAEECDSQISVECIYLFSRVLLSNRQLFLYLMSTAAAPLNHSEGNLLEILMGVWWEKFDHMGEPRYRKLTALGTALLVSTGHPEILKKLSTEIFNLWLDVFGELREAQERHEQQDVRSASPTSLVRFWELDDAPDSYYHGTEGTPEYMRRKALYDQDPVRTAPLVTFIGSHLREAEAVVGPADFQVYMQDTDATVLKQIQDALTQG</sequence>
<organism evidence="6 7">
    <name type="scientific">Crepidotus variabilis</name>
    <dbReference type="NCBI Taxonomy" id="179855"/>
    <lineage>
        <taxon>Eukaryota</taxon>
        <taxon>Fungi</taxon>
        <taxon>Dikarya</taxon>
        <taxon>Basidiomycota</taxon>
        <taxon>Agaricomycotina</taxon>
        <taxon>Agaricomycetes</taxon>
        <taxon>Agaricomycetidae</taxon>
        <taxon>Agaricales</taxon>
        <taxon>Agaricineae</taxon>
        <taxon>Crepidotaceae</taxon>
        <taxon>Crepidotus</taxon>
    </lineage>
</organism>
<dbReference type="GO" id="GO:0031267">
    <property type="term" value="F:small GTPase binding"/>
    <property type="evidence" value="ECO:0007669"/>
    <property type="project" value="InterPro"/>
</dbReference>
<feature type="domain" description="Importin N-terminal" evidence="5">
    <location>
        <begin position="41"/>
        <end position="111"/>
    </location>
</feature>
<evidence type="ECO:0000313" key="6">
    <source>
        <dbReference type="EMBL" id="KAF9534185.1"/>
    </source>
</evidence>
<dbReference type="PROSITE" id="PS50166">
    <property type="entry name" value="IMPORTIN_B_NT"/>
    <property type="match status" value="1"/>
</dbReference>
<gene>
    <name evidence="6" type="ORF">CPB83DRAFT_843830</name>
</gene>
<reference evidence="6" key="1">
    <citation type="submission" date="2020-11" db="EMBL/GenBank/DDBJ databases">
        <authorList>
            <consortium name="DOE Joint Genome Institute"/>
            <person name="Ahrendt S."/>
            <person name="Riley R."/>
            <person name="Andreopoulos W."/>
            <person name="Labutti K."/>
            <person name="Pangilinan J."/>
            <person name="Ruiz-Duenas F.J."/>
            <person name="Barrasa J.M."/>
            <person name="Sanchez-Garcia M."/>
            <person name="Camarero S."/>
            <person name="Miyauchi S."/>
            <person name="Serrano A."/>
            <person name="Linde D."/>
            <person name="Babiker R."/>
            <person name="Drula E."/>
            <person name="Ayuso-Fernandez I."/>
            <person name="Pacheco R."/>
            <person name="Padilla G."/>
            <person name="Ferreira P."/>
            <person name="Barriuso J."/>
            <person name="Kellner H."/>
            <person name="Castanera R."/>
            <person name="Alfaro M."/>
            <person name="Ramirez L."/>
            <person name="Pisabarro A.G."/>
            <person name="Kuo A."/>
            <person name="Tritt A."/>
            <person name="Lipzen A."/>
            <person name="He G."/>
            <person name="Yan M."/>
            <person name="Ng V."/>
            <person name="Cullen D."/>
            <person name="Martin F."/>
            <person name="Rosso M.-N."/>
            <person name="Henrissat B."/>
            <person name="Hibbett D."/>
            <person name="Martinez A.T."/>
            <person name="Grigoriev I.V."/>
        </authorList>
    </citation>
    <scope>NUCLEOTIDE SEQUENCE</scope>
    <source>
        <strain evidence="6">CBS 506.95</strain>
    </source>
</reference>
<keyword evidence="4" id="KW-0539">Nucleus</keyword>
<comment type="caution">
    <text evidence="6">The sequence shown here is derived from an EMBL/GenBank/DDBJ whole genome shotgun (WGS) entry which is preliminary data.</text>
</comment>
<accession>A0A9P6JW57</accession>
<dbReference type="Proteomes" id="UP000807306">
    <property type="component" value="Unassembled WGS sequence"/>
</dbReference>
<keyword evidence="7" id="KW-1185">Reference proteome</keyword>
<evidence type="ECO:0000256" key="3">
    <source>
        <dbReference type="ARBA" id="ARBA00022448"/>
    </source>
</evidence>
<dbReference type="GO" id="GO:0005635">
    <property type="term" value="C:nuclear envelope"/>
    <property type="evidence" value="ECO:0007669"/>
    <property type="project" value="TreeGrafter"/>
</dbReference>
<evidence type="ECO:0000256" key="2">
    <source>
        <dbReference type="ARBA" id="ARBA00007991"/>
    </source>
</evidence>
<evidence type="ECO:0000256" key="4">
    <source>
        <dbReference type="ARBA" id="ARBA00023242"/>
    </source>
</evidence>
<dbReference type="PANTHER" id="PTHR10997:SF7">
    <property type="entry name" value="IMPORTIN-11"/>
    <property type="match status" value="1"/>
</dbReference>
<evidence type="ECO:0000259" key="5">
    <source>
        <dbReference type="PROSITE" id="PS50166"/>
    </source>
</evidence>
<protein>
    <submittedName>
        <fullName evidence="6">Armadillo-type protein</fullName>
    </submittedName>
</protein>
<keyword evidence="3" id="KW-0813">Transport</keyword>
<dbReference type="InterPro" id="IPR011989">
    <property type="entry name" value="ARM-like"/>
</dbReference>
<dbReference type="EMBL" id="MU157826">
    <property type="protein sequence ID" value="KAF9534185.1"/>
    <property type="molecule type" value="Genomic_DNA"/>
</dbReference>
<dbReference type="Pfam" id="PF03810">
    <property type="entry name" value="IBN_N"/>
    <property type="match status" value="1"/>
</dbReference>
<dbReference type="SMART" id="SM00913">
    <property type="entry name" value="IBN_N"/>
    <property type="match status" value="1"/>
</dbReference>
<dbReference type="Pfam" id="PF25758">
    <property type="entry name" value="TPR_IPO11"/>
    <property type="match status" value="1"/>
</dbReference>
<dbReference type="InterPro" id="IPR058669">
    <property type="entry name" value="TPR_IPO7/11-like"/>
</dbReference>
<dbReference type="InterPro" id="IPR001494">
    <property type="entry name" value="Importin-beta_N"/>
</dbReference>
<name>A0A9P6JW57_9AGAR</name>
<dbReference type="GO" id="GO:0005829">
    <property type="term" value="C:cytosol"/>
    <property type="evidence" value="ECO:0007669"/>
    <property type="project" value="TreeGrafter"/>
</dbReference>
<evidence type="ECO:0000313" key="7">
    <source>
        <dbReference type="Proteomes" id="UP000807306"/>
    </source>
</evidence>
<dbReference type="PANTHER" id="PTHR10997">
    <property type="entry name" value="IMPORTIN-7, 8, 11"/>
    <property type="match status" value="1"/>
</dbReference>
<dbReference type="AlphaFoldDB" id="A0A9P6JW57"/>